<keyword evidence="2" id="KW-1185">Reference proteome</keyword>
<protein>
    <submittedName>
        <fullName evidence="1">Uncharacterized protein</fullName>
    </submittedName>
</protein>
<accession>A0A4C1VT54</accession>
<comment type="caution">
    <text evidence="1">The sequence shown here is derived from an EMBL/GenBank/DDBJ whole genome shotgun (WGS) entry which is preliminary data.</text>
</comment>
<dbReference type="Proteomes" id="UP000299102">
    <property type="component" value="Unassembled WGS sequence"/>
</dbReference>
<gene>
    <name evidence="1" type="ORF">EVAR_86853_1</name>
</gene>
<dbReference type="EMBL" id="BGZK01000407">
    <property type="protein sequence ID" value="GBP41883.1"/>
    <property type="molecule type" value="Genomic_DNA"/>
</dbReference>
<proteinExistence type="predicted"/>
<evidence type="ECO:0000313" key="2">
    <source>
        <dbReference type="Proteomes" id="UP000299102"/>
    </source>
</evidence>
<sequence length="109" mass="12491">MKTSVRIRTTRRPIDKGATFRVGNYHIPTANLEARLPDAVVLWRLYRSSYTTRKHLCKCHYKRDTADRQLTLARGDCGGCVCTWGVKEKKTIGAGAQRSFVSEFKYDHV</sequence>
<dbReference type="AlphaFoldDB" id="A0A4C1VT54"/>
<reference evidence="1 2" key="1">
    <citation type="journal article" date="2019" name="Commun. Biol.">
        <title>The bagworm genome reveals a unique fibroin gene that provides high tensile strength.</title>
        <authorList>
            <person name="Kono N."/>
            <person name="Nakamura H."/>
            <person name="Ohtoshi R."/>
            <person name="Tomita M."/>
            <person name="Numata K."/>
            <person name="Arakawa K."/>
        </authorList>
    </citation>
    <scope>NUCLEOTIDE SEQUENCE [LARGE SCALE GENOMIC DNA]</scope>
</reference>
<evidence type="ECO:0000313" key="1">
    <source>
        <dbReference type="EMBL" id="GBP41883.1"/>
    </source>
</evidence>
<organism evidence="1 2">
    <name type="scientific">Eumeta variegata</name>
    <name type="common">Bagworm moth</name>
    <name type="synonym">Eumeta japonica</name>
    <dbReference type="NCBI Taxonomy" id="151549"/>
    <lineage>
        <taxon>Eukaryota</taxon>
        <taxon>Metazoa</taxon>
        <taxon>Ecdysozoa</taxon>
        <taxon>Arthropoda</taxon>
        <taxon>Hexapoda</taxon>
        <taxon>Insecta</taxon>
        <taxon>Pterygota</taxon>
        <taxon>Neoptera</taxon>
        <taxon>Endopterygota</taxon>
        <taxon>Lepidoptera</taxon>
        <taxon>Glossata</taxon>
        <taxon>Ditrysia</taxon>
        <taxon>Tineoidea</taxon>
        <taxon>Psychidae</taxon>
        <taxon>Oiketicinae</taxon>
        <taxon>Eumeta</taxon>
    </lineage>
</organism>
<name>A0A4C1VT54_EUMVA</name>